<evidence type="ECO:0008006" key="5">
    <source>
        <dbReference type="Google" id="ProtNLM"/>
    </source>
</evidence>
<proteinExistence type="inferred from homology"/>
<dbReference type="PANTHER" id="PTHR33365:SF4">
    <property type="entry name" value="CYCLOCHLOROTINE BIOSYNTHESIS PROTEIN O"/>
    <property type="match status" value="1"/>
</dbReference>
<comment type="pathway">
    <text evidence="1">Mycotoxin biosynthesis.</text>
</comment>
<dbReference type="InterPro" id="IPR021765">
    <property type="entry name" value="UstYa-like"/>
</dbReference>
<organism evidence="3 4">
    <name type="scientific">Colletotrichum tanaceti</name>
    <dbReference type="NCBI Taxonomy" id="1306861"/>
    <lineage>
        <taxon>Eukaryota</taxon>
        <taxon>Fungi</taxon>
        <taxon>Dikarya</taxon>
        <taxon>Ascomycota</taxon>
        <taxon>Pezizomycotina</taxon>
        <taxon>Sordariomycetes</taxon>
        <taxon>Hypocreomycetidae</taxon>
        <taxon>Glomerellales</taxon>
        <taxon>Glomerellaceae</taxon>
        <taxon>Colletotrichum</taxon>
        <taxon>Colletotrichum destructivum species complex</taxon>
    </lineage>
</organism>
<sequence length="271" mass="30998">MPDRFFPPKEVIELEAEAFLSEEETQQQHNIRRSRLWTARSLQNRLATSLFAISCAILGLSAWLYVHPKQPTDRECVRRLNAPSPVHDVLEYEDVQFDNAFWKPSPYKGKPTSELEAKWKELWYYGSFDLPSSALPALNKSPDGVGGDGWARTASGNLLAGLEVFHNLHCLNLVRQYVHKDDFDYSSDPAFIGDDEIVLAHVDHCIEALRIRLQCSADVTPFLHTNGSKGTQPDFNTQHRCPKYDRIVEWAKERQIMIEAAHGEHEEHGHH</sequence>
<reference evidence="3 4" key="1">
    <citation type="journal article" date="2019" name="PLoS ONE">
        <title>Comparative genome analysis indicates high evolutionary potential of pathogenicity genes in Colletotrichum tanaceti.</title>
        <authorList>
            <person name="Lelwala R.V."/>
            <person name="Korhonen P.K."/>
            <person name="Young N.D."/>
            <person name="Scott J.B."/>
            <person name="Ades P.A."/>
            <person name="Gasser R.B."/>
            <person name="Taylor P.W.J."/>
        </authorList>
    </citation>
    <scope>NUCLEOTIDE SEQUENCE [LARGE SCALE GENOMIC DNA]</scope>
    <source>
        <strain evidence="3">BRIP57314</strain>
    </source>
</reference>
<dbReference type="STRING" id="1306861.A0A4U6XFE7"/>
<comment type="caution">
    <text evidence="3">The sequence shown here is derived from an EMBL/GenBank/DDBJ whole genome shotgun (WGS) entry which is preliminary data.</text>
</comment>
<evidence type="ECO:0000313" key="3">
    <source>
        <dbReference type="EMBL" id="TKW54578.1"/>
    </source>
</evidence>
<evidence type="ECO:0000256" key="2">
    <source>
        <dbReference type="ARBA" id="ARBA00035112"/>
    </source>
</evidence>
<evidence type="ECO:0000256" key="1">
    <source>
        <dbReference type="ARBA" id="ARBA00004685"/>
    </source>
</evidence>
<keyword evidence="4" id="KW-1185">Reference proteome</keyword>
<dbReference type="AlphaFoldDB" id="A0A4U6XFE7"/>
<dbReference type="EMBL" id="PJEX01000130">
    <property type="protein sequence ID" value="TKW54578.1"/>
    <property type="molecule type" value="Genomic_DNA"/>
</dbReference>
<name>A0A4U6XFE7_9PEZI</name>
<dbReference type="OrthoDB" id="3687641at2759"/>
<dbReference type="Pfam" id="PF11807">
    <property type="entry name" value="UstYa"/>
    <property type="match status" value="1"/>
</dbReference>
<comment type="similarity">
    <text evidence="2">Belongs to the ustYa family.</text>
</comment>
<protein>
    <recommendedName>
        <fullName evidence="5">Cyclochlorotine biosynthesis protein O</fullName>
    </recommendedName>
</protein>
<dbReference type="Proteomes" id="UP000310108">
    <property type="component" value="Unassembled WGS sequence"/>
</dbReference>
<accession>A0A4U6XFE7</accession>
<gene>
    <name evidence="3" type="ORF">CTA1_8986</name>
</gene>
<dbReference type="PANTHER" id="PTHR33365">
    <property type="entry name" value="YALI0B05434P"/>
    <property type="match status" value="1"/>
</dbReference>
<evidence type="ECO:0000313" key="4">
    <source>
        <dbReference type="Proteomes" id="UP000310108"/>
    </source>
</evidence>
<dbReference type="GO" id="GO:0043386">
    <property type="term" value="P:mycotoxin biosynthetic process"/>
    <property type="evidence" value="ECO:0007669"/>
    <property type="project" value="InterPro"/>
</dbReference>